<evidence type="ECO:0000256" key="2">
    <source>
        <dbReference type="SAM" id="SignalP"/>
    </source>
</evidence>
<feature type="signal peptide" evidence="2">
    <location>
        <begin position="1"/>
        <end position="22"/>
    </location>
</feature>
<dbReference type="EMBL" id="JAGKQM010000007">
    <property type="protein sequence ID" value="KAH0920390.1"/>
    <property type="molecule type" value="Genomic_DNA"/>
</dbReference>
<comment type="similarity">
    <text evidence="1">Belongs to the HEBP family.</text>
</comment>
<dbReference type="PANTHER" id="PTHR11220:SF66">
    <property type="entry name" value="GENOME ASSEMBLY, CHROMOSOME: A07"/>
    <property type="match status" value="1"/>
</dbReference>
<accession>A0ABQ8CTE9</accession>
<reference evidence="3 4" key="1">
    <citation type="submission" date="2021-05" db="EMBL/GenBank/DDBJ databases">
        <title>Genome Assembly of Synthetic Allotetraploid Brassica napus Reveals Homoeologous Exchanges between Subgenomes.</title>
        <authorList>
            <person name="Davis J.T."/>
        </authorList>
    </citation>
    <scope>NUCLEOTIDE SEQUENCE [LARGE SCALE GENOMIC DNA]</scope>
    <source>
        <strain evidence="4">cv. Da-Ae</strain>
        <tissue evidence="3">Seedling</tissue>
    </source>
</reference>
<proteinExistence type="inferred from homology"/>
<dbReference type="Proteomes" id="UP000824890">
    <property type="component" value="Unassembled WGS sequence"/>
</dbReference>
<comment type="caution">
    <text evidence="3">The sequence shown here is derived from an EMBL/GenBank/DDBJ whole genome shotgun (WGS) entry which is preliminary data.</text>
</comment>
<feature type="chain" id="PRO_5047127747" evidence="2">
    <location>
        <begin position="23"/>
        <end position="493"/>
    </location>
</feature>
<organism evidence="3 4">
    <name type="scientific">Brassica napus</name>
    <name type="common">Rape</name>
    <dbReference type="NCBI Taxonomy" id="3708"/>
    <lineage>
        <taxon>Eukaryota</taxon>
        <taxon>Viridiplantae</taxon>
        <taxon>Streptophyta</taxon>
        <taxon>Embryophyta</taxon>
        <taxon>Tracheophyta</taxon>
        <taxon>Spermatophyta</taxon>
        <taxon>Magnoliopsida</taxon>
        <taxon>eudicotyledons</taxon>
        <taxon>Gunneridae</taxon>
        <taxon>Pentapetalae</taxon>
        <taxon>rosids</taxon>
        <taxon>malvids</taxon>
        <taxon>Brassicales</taxon>
        <taxon>Brassicaceae</taxon>
        <taxon>Brassiceae</taxon>
        <taxon>Brassica</taxon>
    </lineage>
</organism>
<evidence type="ECO:0000256" key="1">
    <source>
        <dbReference type="ARBA" id="ARBA00009817"/>
    </source>
</evidence>
<dbReference type="SUPFAM" id="SSF55136">
    <property type="entry name" value="Probable bacterial effector-binding domain"/>
    <property type="match status" value="3"/>
</dbReference>
<dbReference type="Pfam" id="PF04832">
    <property type="entry name" value="SOUL"/>
    <property type="match status" value="3"/>
</dbReference>
<dbReference type="PANTHER" id="PTHR11220">
    <property type="entry name" value="HEME-BINDING PROTEIN-RELATED"/>
    <property type="match status" value="1"/>
</dbReference>
<gene>
    <name evidence="3" type="ORF">HID58_028050</name>
</gene>
<keyword evidence="4" id="KW-1185">Reference proteome</keyword>
<name>A0ABQ8CTE9_BRANA</name>
<sequence>METGLTILKLSFFLGLVVVVSCSQAPAPWNPSMGMRPGTCDHYECPTYKLVQAGYGYEIRMYNSAVWMSTDPITAQSMTQGTKTGFQRPQTNRWRDETQRRKIAKAFPISVRRWRRIWLVRLNLERMNGFNPNKGWVFVEGEIKMNMTAPVITQITPGAEMYMYTVSFYIPKKNQQTPPLADDLHVQTWKPTYVAVRQIGGYVTDDLAIKEAVALMDSLNGTEWKFHIEKSKGKQPDYFVADYNPPFQTTARVNEILVPFNIRKAPNKKSAVMEAAPRIFTLSFLLSLLSANPDVIDSRSRPNLAPGQVGKFPPSCNRIECPSYELVNSGNGYEIRRYNTTVWISTEPIKDASLVKATRTSFSQLFGYIQGNNDYNQKIEMTAPVIAQVSPSNVPKQNQPDPAPAKNLHVQRWDTRYVAVKQFGGYVSDDSVGEEAAELEESLKGTVWGKAIAKSREAGGLGSTSAYTVAQYNSPFEFLGRVNEIWLPFQMDK</sequence>
<evidence type="ECO:0000313" key="3">
    <source>
        <dbReference type="EMBL" id="KAH0920390.1"/>
    </source>
</evidence>
<protein>
    <submittedName>
        <fullName evidence="3">Uncharacterized protein</fullName>
    </submittedName>
</protein>
<keyword evidence="2" id="KW-0732">Signal</keyword>
<evidence type="ECO:0000313" key="4">
    <source>
        <dbReference type="Proteomes" id="UP000824890"/>
    </source>
</evidence>
<dbReference type="InterPro" id="IPR006917">
    <property type="entry name" value="SOUL_heme-bd"/>
</dbReference>
<dbReference type="InterPro" id="IPR011256">
    <property type="entry name" value="Reg_factor_effector_dom_sf"/>
</dbReference>
<dbReference type="Gene3D" id="3.20.80.10">
    <property type="entry name" value="Regulatory factor, effector binding domain"/>
    <property type="match status" value="2"/>
</dbReference>